<comment type="caution">
    <text evidence="10">The sequence shown here is derived from an EMBL/GenBank/DDBJ whole genome shotgun (WGS) entry which is preliminary data.</text>
</comment>
<evidence type="ECO:0000256" key="5">
    <source>
        <dbReference type="ARBA" id="ARBA00022825"/>
    </source>
</evidence>
<feature type="active site" evidence="7 8">
    <location>
        <position position="148"/>
    </location>
</feature>
<name>A0A420XNP0_9ACTN</name>
<evidence type="ECO:0000256" key="6">
    <source>
        <dbReference type="ARBA" id="ARBA00034021"/>
    </source>
</evidence>
<dbReference type="Pfam" id="PF00574">
    <property type="entry name" value="CLP_protease"/>
    <property type="match status" value="1"/>
</dbReference>
<dbReference type="FunCoup" id="A0A420XNP0">
    <property type="interactions" value="318"/>
</dbReference>
<comment type="subunit">
    <text evidence="7">Fourteen ClpP subunits assemble into 2 heptameric rings which stack back to back to give a disk-like structure with a central cavity, resembling the structure of eukaryotic proteasomes.</text>
</comment>
<comment type="function">
    <text evidence="7">Cleaves peptides in various proteins in a process that requires ATP hydrolysis. Has a chymotrypsin-like activity. Plays a major role in the degradation of misfolded proteins.</text>
</comment>
<dbReference type="NCBIfam" id="NF009205">
    <property type="entry name" value="PRK12553.1"/>
    <property type="match status" value="1"/>
</dbReference>
<organism evidence="10 11">
    <name type="scientific">Motilibacter peucedani</name>
    <dbReference type="NCBI Taxonomy" id="598650"/>
    <lineage>
        <taxon>Bacteria</taxon>
        <taxon>Bacillati</taxon>
        <taxon>Actinomycetota</taxon>
        <taxon>Actinomycetes</taxon>
        <taxon>Motilibacterales</taxon>
        <taxon>Motilibacteraceae</taxon>
        <taxon>Motilibacter</taxon>
    </lineage>
</organism>
<dbReference type="PRINTS" id="PR00127">
    <property type="entry name" value="CLPPROTEASEP"/>
</dbReference>
<comment type="catalytic activity">
    <reaction evidence="6 7 8">
        <text>Hydrolysis of proteins to small peptides in the presence of ATP and magnesium. alpha-casein is the usual test substrate. In the absence of ATP, only oligopeptides shorter than five residues are hydrolyzed (such as succinyl-Leu-Tyr-|-NHMec, and Leu-Tyr-Leu-|-Tyr-Trp, in which cleavage of the -Tyr-|-Leu- and -Tyr-|-Trp bonds also occurs).</text>
        <dbReference type="EC" id="3.4.21.92"/>
    </reaction>
</comment>
<dbReference type="InParanoid" id="A0A420XNP0"/>
<comment type="similarity">
    <text evidence="1 7 9">Belongs to the peptidase S14 family.</text>
</comment>
<dbReference type="InterPro" id="IPR033135">
    <property type="entry name" value="ClpP_His_AS"/>
</dbReference>
<comment type="subcellular location">
    <subcellularLocation>
        <location evidence="7">Cytoplasm</location>
    </subcellularLocation>
</comment>
<proteinExistence type="inferred from homology"/>
<evidence type="ECO:0000256" key="3">
    <source>
        <dbReference type="ARBA" id="ARBA00022670"/>
    </source>
</evidence>
<evidence type="ECO:0000313" key="11">
    <source>
        <dbReference type="Proteomes" id="UP000281955"/>
    </source>
</evidence>
<reference evidence="10 11" key="1">
    <citation type="submission" date="2018-10" db="EMBL/GenBank/DDBJ databases">
        <title>Genomic Encyclopedia of Archaeal and Bacterial Type Strains, Phase II (KMG-II): from individual species to whole genera.</title>
        <authorList>
            <person name="Goeker M."/>
        </authorList>
    </citation>
    <scope>NUCLEOTIDE SEQUENCE [LARGE SCALE GENOMIC DNA]</scope>
    <source>
        <strain evidence="10 11">RP-AC37</strain>
    </source>
</reference>
<dbReference type="SUPFAM" id="SSF52096">
    <property type="entry name" value="ClpP/crotonase"/>
    <property type="match status" value="1"/>
</dbReference>
<evidence type="ECO:0000256" key="8">
    <source>
        <dbReference type="PROSITE-ProRule" id="PRU10086"/>
    </source>
</evidence>
<protein>
    <recommendedName>
        <fullName evidence="7 9">ATP-dependent Clp protease proteolytic subunit</fullName>
        <ecNumber evidence="7">3.4.21.92</ecNumber>
    </recommendedName>
    <alternativeName>
        <fullName evidence="7">Endopeptidase Clp</fullName>
    </alternativeName>
</protein>
<dbReference type="EMBL" id="RBWV01000012">
    <property type="protein sequence ID" value="RKS73823.1"/>
    <property type="molecule type" value="Genomic_DNA"/>
</dbReference>
<keyword evidence="2 7" id="KW-0963">Cytoplasm</keyword>
<dbReference type="FunFam" id="3.90.226.10:FF:000002">
    <property type="entry name" value="ATP-dependent Clp protease proteolytic subunit"/>
    <property type="match status" value="1"/>
</dbReference>
<dbReference type="NCBIfam" id="NF001368">
    <property type="entry name" value="PRK00277.1"/>
    <property type="match status" value="1"/>
</dbReference>
<dbReference type="InterPro" id="IPR023562">
    <property type="entry name" value="ClpP/TepA"/>
</dbReference>
<keyword evidence="4 7" id="KW-0378">Hydrolase</keyword>
<evidence type="ECO:0000256" key="2">
    <source>
        <dbReference type="ARBA" id="ARBA00022490"/>
    </source>
</evidence>
<evidence type="ECO:0000313" key="10">
    <source>
        <dbReference type="EMBL" id="RKS73823.1"/>
    </source>
</evidence>
<dbReference type="EC" id="3.4.21.92" evidence="7"/>
<evidence type="ECO:0000256" key="4">
    <source>
        <dbReference type="ARBA" id="ARBA00022801"/>
    </source>
</evidence>
<dbReference type="PROSITE" id="PS00382">
    <property type="entry name" value="CLP_PROTEASE_HIS"/>
    <property type="match status" value="1"/>
</dbReference>
<sequence>MTAGTTPAGTGLHIASPALEVPRHQGVAHTYASAGQAEAGLDTRVYDRLLRERIIFLGSVVEDSNANAICAQMLLLAAEDPTRDIWLYINSPGGSVSAGMAIYDTMQFIQNDVATVAMGLAASMGQFLLSGGAPGKRYATPHARIMMHQPSGGFGGTASDIKIQAEQMLYTKRKMAELIAQHTGQTPETIERDSDRDRWFTAEEAKDYGFVDQVVRSAGQVEGSGGTA</sequence>
<gene>
    <name evidence="7" type="primary">clpP</name>
    <name evidence="10" type="ORF">CLV35_2316</name>
</gene>
<keyword evidence="5 7" id="KW-0720">Serine protease</keyword>
<dbReference type="InterPro" id="IPR001907">
    <property type="entry name" value="ClpP"/>
</dbReference>
<dbReference type="HAMAP" id="MF_00444">
    <property type="entry name" value="ClpP"/>
    <property type="match status" value="1"/>
</dbReference>
<feature type="active site" description="Nucleophile" evidence="7">
    <location>
        <position position="123"/>
    </location>
</feature>
<dbReference type="InterPro" id="IPR029045">
    <property type="entry name" value="ClpP/crotonase-like_dom_sf"/>
</dbReference>
<evidence type="ECO:0000256" key="7">
    <source>
        <dbReference type="HAMAP-Rule" id="MF_00444"/>
    </source>
</evidence>
<keyword evidence="11" id="KW-1185">Reference proteome</keyword>
<dbReference type="GO" id="GO:0004252">
    <property type="term" value="F:serine-type endopeptidase activity"/>
    <property type="evidence" value="ECO:0007669"/>
    <property type="project" value="UniProtKB-UniRule"/>
</dbReference>
<dbReference type="GO" id="GO:0006515">
    <property type="term" value="P:protein quality control for misfolded or incompletely synthesized proteins"/>
    <property type="evidence" value="ECO:0007669"/>
    <property type="project" value="TreeGrafter"/>
</dbReference>
<dbReference type="Gene3D" id="3.90.226.10">
    <property type="entry name" value="2-enoyl-CoA Hydratase, Chain A, domain 1"/>
    <property type="match status" value="1"/>
</dbReference>
<evidence type="ECO:0000256" key="9">
    <source>
        <dbReference type="RuleBase" id="RU003567"/>
    </source>
</evidence>
<evidence type="ECO:0000256" key="1">
    <source>
        <dbReference type="ARBA" id="ARBA00007039"/>
    </source>
</evidence>
<accession>A0A420XNP0</accession>
<dbReference type="GO" id="GO:0009368">
    <property type="term" value="C:endopeptidase Clp complex"/>
    <property type="evidence" value="ECO:0007669"/>
    <property type="project" value="TreeGrafter"/>
</dbReference>
<dbReference type="CDD" id="cd07017">
    <property type="entry name" value="S14_ClpP_2"/>
    <property type="match status" value="1"/>
</dbReference>
<dbReference type="GO" id="GO:0051117">
    <property type="term" value="F:ATPase binding"/>
    <property type="evidence" value="ECO:0007669"/>
    <property type="project" value="TreeGrafter"/>
</dbReference>
<dbReference type="GO" id="GO:0005737">
    <property type="term" value="C:cytoplasm"/>
    <property type="evidence" value="ECO:0007669"/>
    <property type="project" value="UniProtKB-SubCell"/>
</dbReference>
<dbReference type="Proteomes" id="UP000281955">
    <property type="component" value="Unassembled WGS sequence"/>
</dbReference>
<keyword evidence="3 7" id="KW-0645">Protease</keyword>
<dbReference type="PANTHER" id="PTHR10381">
    <property type="entry name" value="ATP-DEPENDENT CLP PROTEASE PROTEOLYTIC SUBUNIT"/>
    <property type="match status" value="1"/>
</dbReference>
<dbReference type="GO" id="GO:0004176">
    <property type="term" value="F:ATP-dependent peptidase activity"/>
    <property type="evidence" value="ECO:0007669"/>
    <property type="project" value="InterPro"/>
</dbReference>
<dbReference type="PANTHER" id="PTHR10381:SF70">
    <property type="entry name" value="ATP-DEPENDENT CLP PROTEASE PROTEOLYTIC SUBUNIT"/>
    <property type="match status" value="1"/>
</dbReference>
<dbReference type="AlphaFoldDB" id="A0A420XNP0"/>